<evidence type="ECO:0000313" key="7">
    <source>
        <dbReference type="Proteomes" id="UP001367316"/>
    </source>
</evidence>
<keyword evidence="4 5" id="KW-0472">Membrane</keyword>
<feature type="transmembrane region" description="Helical" evidence="5">
    <location>
        <begin position="59"/>
        <end position="79"/>
    </location>
</feature>
<evidence type="ECO:0000256" key="3">
    <source>
        <dbReference type="ARBA" id="ARBA00022989"/>
    </source>
</evidence>
<accession>A0ABR1MUR2</accession>
<dbReference type="InterPro" id="IPR007568">
    <property type="entry name" value="RTA1"/>
</dbReference>
<evidence type="ECO:0000256" key="4">
    <source>
        <dbReference type="ARBA" id="ARBA00023136"/>
    </source>
</evidence>
<dbReference type="Proteomes" id="UP001367316">
    <property type="component" value="Unassembled WGS sequence"/>
</dbReference>
<protein>
    <submittedName>
        <fullName evidence="6">RTA1 like protein-domain-containing protein</fullName>
    </submittedName>
</protein>
<keyword evidence="7" id="KW-1185">Reference proteome</keyword>
<proteinExistence type="predicted"/>
<reference evidence="6 7" key="1">
    <citation type="submission" date="2024-04" db="EMBL/GenBank/DDBJ databases">
        <title>Phyllosticta paracitricarpa is synonymous to the EU quarantine fungus P. citricarpa based on phylogenomic analyses.</title>
        <authorList>
            <consortium name="Lawrence Berkeley National Laboratory"/>
            <person name="Van ingen-buijs V.A."/>
            <person name="Van westerhoven A.C."/>
            <person name="Haridas S."/>
            <person name="Skiadas P."/>
            <person name="Martin F."/>
            <person name="Groenewald J.Z."/>
            <person name="Crous P.W."/>
            <person name="Seidl M.F."/>
        </authorList>
    </citation>
    <scope>NUCLEOTIDE SEQUENCE [LARGE SCALE GENOMIC DNA]</scope>
    <source>
        <strain evidence="6 7">CBS 141358</strain>
    </source>
</reference>
<gene>
    <name evidence="6" type="ORF">JOL62DRAFT_615864</name>
</gene>
<keyword evidence="3 5" id="KW-1133">Transmembrane helix</keyword>
<dbReference type="EMBL" id="JBBPBF010000043">
    <property type="protein sequence ID" value="KAK7606683.1"/>
    <property type="molecule type" value="Genomic_DNA"/>
</dbReference>
<dbReference type="Pfam" id="PF04479">
    <property type="entry name" value="RTA1"/>
    <property type="match status" value="1"/>
</dbReference>
<sequence>MLHPMMGRLQMIRINETTPQNPKHFDILYVASLLILWRSVYRLAEYIQDSDGSLQMHEVYVYVFDALLMFITCIVFNIWHPSTTISHKSEAVPQEDMEFSS</sequence>
<organism evidence="6 7">
    <name type="scientific">Phyllosticta paracitricarpa</name>
    <dbReference type="NCBI Taxonomy" id="2016321"/>
    <lineage>
        <taxon>Eukaryota</taxon>
        <taxon>Fungi</taxon>
        <taxon>Dikarya</taxon>
        <taxon>Ascomycota</taxon>
        <taxon>Pezizomycotina</taxon>
        <taxon>Dothideomycetes</taxon>
        <taxon>Dothideomycetes incertae sedis</taxon>
        <taxon>Botryosphaeriales</taxon>
        <taxon>Phyllostictaceae</taxon>
        <taxon>Phyllosticta</taxon>
    </lineage>
</organism>
<comment type="caution">
    <text evidence="6">The sequence shown here is derived from an EMBL/GenBank/DDBJ whole genome shotgun (WGS) entry which is preliminary data.</text>
</comment>
<evidence type="ECO:0000256" key="1">
    <source>
        <dbReference type="ARBA" id="ARBA00004141"/>
    </source>
</evidence>
<evidence type="ECO:0000256" key="2">
    <source>
        <dbReference type="ARBA" id="ARBA00022692"/>
    </source>
</evidence>
<dbReference type="PANTHER" id="PTHR31465">
    <property type="entry name" value="PROTEIN RTA1-RELATED"/>
    <property type="match status" value="1"/>
</dbReference>
<dbReference type="PANTHER" id="PTHR31465:SF35">
    <property type="entry name" value="RTA1 DOMAIN PROTEIN-RELATED"/>
    <property type="match status" value="1"/>
</dbReference>
<keyword evidence="2 5" id="KW-0812">Transmembrane</keyword>
<comment type="subcellular location">
    <subcellularLocation>
        <location evidence="1">Membrane</location>
        <topology evidence="1">Multi-pass membrane protein</topology>
    </subcellularLocation>
</comment>
<evidence type="ECO:0000313" key="6">
    <source>
        <dbReference type="EMBL" id="KAK7606683.1"/>
    </source>
</evidence>
<name>A0ABR1MUR2_9PEZI</name>
<evidence type="ECO:0000256" key="5">
    <source>
        <dbReference type="SAM" id="Phobius"/>
    </source>
</evidence>